<keyword evidence="2" id="KW-1185">Reference proteome</keyword>
<sequence length="211" mass="20936">MADTTLCTFAELEFLLRSAAGPHGERTAGMDAVRRRLGLQPEAATDIVTAAGVASLLARGLCTDAGGSVVPGPLVLGAVAALSTLHTTTEAAGSAGDRTLVMHLFSGTAAGLAAYPGPFGLYGVEAIDPAEPLAAPLARFVDRCTAGDGEAAVAIRSGSGDDPEVQLAIARAADGTWVLSDGSPQDAVPSSRDGVVAALVERFGAPVAAGA</sequence>
<proteinExistence type="predicted"/>
<evidence type="ECO:0000313" key="1">
    <source>
        <dbReference type="EMBL" id="GIG51294.1"/>
    </source>
</evidence>
<reference evidence="1" key="1">
    <citation type="submission" date="2021-01" db="EMBL/GenBank/DDBJ databases">
        <title>Whole genome shotgun sequence of Dactylosporangium siamense NBRC 106093.</title>
        <authorList>
            <person name="Komaki H."/>
            <person name="Tamura T."/>
        </authorList>
    </citation>
    <scope>NUCLEOTIDE SEQUENCE</scope>
    <source>
        <strain evidence="1">NBRC 106093</strain>
    </source>
</reference>
<comment type="caution">
    <text evidence="1">The sequence shown here is derived from an EMBL/GenBank/DDBJ whole genome shotgun (WGS) entry which is preliminary data.</text>
</comment>
<name>A0A919UDA2_9ACTN</name>
<dbReference type="AlphaFoldDB" id="A0A919UDA2"/>
<protein>
    <submittedName>
        <fullName evidence="1">Uncharacterized protein</fullName>
    </submittedName>
</protein>
<gene>
    <name evidence="1" type="ORF">Dsi01nite_093350</name>
</gene>
<dbReference type="EMBL" id="BONQ01000153">
    <property type="protein sequence ID" value="GIG51294.1"/>
    <property type="molecule type" value="Genomic_DNA"/>
</dbReference>
<accession>A0A919UDA2</accession>
<dbReference type="Proteomes" id="UP000660611">
    <property type="component" value="Unassembled WGS sequence"/>
</dbReference>
<evidence type="ECO:0000313" key="2">
    <source>
        <dbReference type="Proteomes" id="UP000660611"/>
    </source>
</evidence>
<organism evidence="1 2">
    <name type="scientific">Dactylosporangium siamense</name>
    <dbReference type="NCBI Taxonomy" id="685454"/>
    <lineage>
        <taxon>Bacteria</taxon>
        <taxon>Bacillati</taxon>
        <taxon>Actinomycetota</taxon>
        <taxon>Actinomycetes</taxon>
        <taxon>Micromonosporales</taxon>
        <taxon>Micromonosporaceae</taxon>
        <taxon>Dactylosporangium</taxon>
    </lineage>
</organism>
<dbReference type="RefSeq" id="WP_203852912.1">
    <property type="nucleotide sequence ID" value="NZ_BAAAVW010000032.1"/>
</dbReference>